<evidence type="ECO:0000256" key="11">
    <source>
        <dbReference type="SAM" id="SignalP"/>
    </source>
</evidence>
<evidence type="ECO:0000256" key="3">
    <source>
        <dbReference type="ARBA" id="ARBA00022692"/>
    </source>
</evidence>
<dbReference type="Pfam" id="PF01833">
    <property type="entry name" value="TIG"/>
    <property type="match status" value="1"/>
</dbReference>
<name>A0A3Q0RPY5_AMPCI</name>
<sequence>MVTLTALLTVWIWMQLQTATGQGTCPSTPRMQGDFTVEYSFPYFQTHKPIQNIAVNLEDEQFYIGCQNAVVGISIYMNKTWEVKTGPIGSPDCDTCELCNIEADPEDPVDTDNKVLLLDPAGNFLPYLYICGSTQYGICYFIDISSEMPKPNCLYRNKRNSPTYCPDCLASPLGTKVTIVEHARTSLFFVAASVSDTVTQRYPRRSLSVLRPLSTEDGFHIVTNNLTVLPGLRDSYSIDYIYSFSTKDFVYFISLQRENPFKNNSAFQTRLGRLPILITEMWMYREIILECRYNPKRRRRRSENKRETVYNGLQAAHFGQVGKDLANGLSVTEGEDILYGVFAVVNAKGQPQKNSALCAFPLTKVNNAIDDGVEACCKSGTEQLSRGLCHFQPCENFVLLSQNSDENDRCTEKPTLVSKPYHRLDLFNNNMRDILFTSVLVTTIESHTVGHFGTSDGRIIQVTTWVPTTGPGCKPFKTCPSCLNAPSFMDCGWCSGICSKEPECGTQWYKKSCGPVITEFFPKTAPAGGETEVTLCGSEFQSALRPPVIDGKTHIVTVGSGTVHHLFHFLNYITRSVFNIYSLNYFYNASDGCTSTMSNQEPSITEINPDYGPMFGGTAVTLTGRYLNSGVKREVFIGDKKCSIICHTEAAEGVGSLPVKVVIDGLQVTSTKMFSYNNNPVITAVFPNCSFQRYGTKLVLLTRLITNKISGVTLRKMPPSSSSK</sequence>
<evidence type="ECO:0000256" key="4">
    <source>
        <dbReference type="ARBA" id="ARBA00022729"/>
    </source>
</evidence>
<dbReference type="FunFam" id="2.60.40.10:FF:000213">
    <property type="entry name" value="Hepatocyte growth factor receptor"/>
    <property type="match status" value="1"/>
</dbReference>
<keyword evidence="4 11" id="KW-0732">Signal</keyword>
<dbReference type="InterPro" id="IPR036352">
    <property type="entry name" value="Semap_dom_sf"/>
</dbReference>
<dbReference type="Pfam" id="PF01437">
    <property type="entry name" value="PSI"/>
    <property type="match status" value="1"/>
</dbReference>
<dbReference type="InterPro" id="IPR002909">
    <property type="entry name" value="IPT_dom"/>
</dbReference>
<dbReference type="InterPro" id="IPR015943">
    <property type="entry name" value="WD40/YVTN_repeat-like_dom_sf"/>
</dbReference>
<evidence type="ECO:0000256" key="8">
    <source>
        <dbReference type="ARBA" id="ARBA00023157"/>
    </source>
</evidence>
<dbReference type="InterPro" id="IPR014756">
    <property type="entry name" value="Ig_E-set"/>
</dbReference>
<keyword evidence="8" id="KW-1015">Disulfide bond</keyword>
<dbReference type="Proteomes" id="UP000261340">
    <property type="component" value="Unplaced"/>
</dbReference>
<keyword evidence="14" id="KW-1185">Reference proteome</keyword>
<keyword evidence="9" id="KW-0325">Glycoprotein</keyword>
<evidence type="ECO:0000313" key="13">
    <source>
        <dbReference type="Ensembl" id="ENSACIP00000010695.1"/>
    </source>
</evidence>
<dbReference type="SMART" id="SM00630">
    <property type="entry name" value="Sema"/>
    <property type="match status" value="1"/>
</dbReference>
<dbReference type="GO" id="GO:0007411">
    <property type="term" value="P:axon guidance"/>
    <property type="evidence" value="ECO:0007669"/>
    <property type="project" value="UniProtKB-ARBA"/>
</dbReference>
<keyword evidence="5" id="KW-0677">Repeat</keyword>
<dbReference type="GeneTree" id="ENSGT01050000244850"/>
<dbReference type="PANTHER" id="PTHR22625:SF61">
    <property type="entry name" value="HEPATOCYTE GROWTH FACTOR RECEPTOR"/>
    <property type="match status" value="1"/>
</dbReference>
<evidence type="ECO:0000256" key="10">
    <source>
        <dbReference type="PROSITE-ProRule" id="PRU00352"/>
    </source>
</evidence>
<evidence type="ECO:0000256" key="1">
    <source>
        <dbReference type="ARBA" id="ARBA00004167"/>
    </source>
</evidence>
<dbReference type="PANTHER" id="PTHR22625">
    <property type="entry name" value="PLEXIN"/>
    <property type="match status" value="1"/>
</dbReference>
<dbReference type="PROSITE" id="PS51004">
    <property type="entry name" value="SEMA"/>
    <property type="match status" value="1"/>
</dbReference>
<dbReference type="Gene3D" id="3.30.1680.10">
    <property type="entry name" value="ligand-binding face of the semaphorins, domain 2"/>
    <property type="match status" value="1"/>
</dbReference>
<reference evidence="13" key="2">
    <citation type="submission" date="2025-09" db="UniProtKB">
        <authorList>
            <consortium name="Ensembl"/>
        </authorList>
    </citation>
    <scope>IDENTIFICATION</scope>
</reference>
<dbReference type="GO" id="GO:0005886">
    <property type="term" value="C:plasma membrane"/>
    <property type="evidence" value="ECO:0007669"/>
    <property type="project" value="TreeGrafter"/>
</dbReference>
<evidence type="ECO:0000256" key="2">
    <source>
        <dbReference type="ARBA" id="ARBA00010297"/>
    </source>
</evidence>
<dbReference type="SMART" id="SM00429">
    <property type="entry name" value="IPT"/>
    <property type="match status" value="2"/>
</dbReference>
<evidence type="ECO:0000313" key="14">
    <source>
        <dbReference type="Proteomes" id="UP000261340"/>
    </source>
</evidence>
<dbReference type="Pfam" id="PF01403">
    <property type="entry name" value="Sema"/>
    <property type="match status" value="1"/>
</dbReference>
<dbReference type="GO" id="GO:0002116">
    <property type="term" value="C:semaphorin receptor complex"/>
    <property type="evidence" value="ECO:0007669"/>
    <property type="project" value="TreeGrafter"/>
</dbReference>
<feature type="chain" id="PRO_5018730259" description="Sema domain-containing protein" evidence="11">
    <location>
        <begin position="22"/>
        <end position="724"/>
    </location>
</feature>
<accession>A0A3Q0RPY5</accession>
<dbReference type="GO" id="GO:0030334">
    <property type="term" value="P:regulation of cell migration"/>
    <property type="evidence" value="ECO:0007669"/>
    <property type="project" value="TreeGrafter"/>
</dbReference>
<comment type="caution">
    <text evidence="10">Lacks conserved residue(s) required for the propagation of feature annotation.</text>
</comment>
<dbReference type="InterPro" id="IPR013783">
    <property type="entry name" value="Ig-like_fold"/>
</dbReference>
<keyword evidence="7" id="KW-0472">Membrane</keyword>
<organism evidence="13 14">
    <name type="scientific">Amphilophus citrinellus</name>
    <name type="common">Midas cichlid</name>
    <name type="synonym">Cichlasoma citrinellum</name>
    <dbReference type="NCBI Taxonomy" id="61819"/>
    <lineage>
        <taxon>Eukaryota</taxon>
        <taxon>Metazoa</taxon>
        <taxon>Chordata</taxon>
        <taxon>Craniata</taxon>
        <taxon>Vertebrata</taxon>
        <taxon>Euteleostomi</taxon>
        <taxon>Actinopterygii</taxon>
        <taxon>Neopterygii</taxon>
        <taxon>Teleostei</taxon>
        <taxon>Neoteleostei</taxon>
        <taxon>Acanthomorphata</taxon>
        <taxon>Ovalentaria</taxon>
        <taxon>Cichlomorphae</taxon>
        <taxon>Cichliformes</taxon>
        <taxon>Cichlidae</taxon>
        <taxon>New World cichlids</taxon>
        <taxon>Cichlasomatinae</taxon>
        <taxon>Heroini</taxon>
        <taxon>Amphilophus</taxon>
    </lineage>
</organism>
<evidence type="ECO:0000256" key="7">
    <source>
        <dbReference type="ARBA" id="ARBA00023136"/>
    </source>
</evidence>
<reference evidence="13" key="1">
    <citation type="submission" date="2025-08" db="UniProtKB">
        <authorList>
            <consortium name="Ensembl"/>
        </authorList>
    </citation>
    <scope>IDENTIFICATION</scope>
</reference>
<dbReference type="FunFam" id="3.30.1680.10:FF:000006">
    <property type="entry name" value="Macrophage-stimulating 1 receptor b"/>
    <property type="match status" value="1"/>
</dbReference>
<evidence type="ECO:0000256" key="9">
    <source>
        <dbReference type="ARBA" id="ARBA00023180"/>
    </source>
</evidence>
<dbReference type="SUPFAM" id="SSF101912">
    <property type="entry name" value="Sema domain"/>
    <property type="match status" value="1"/>
</dbReference>
<dbReference type="InterPro" id="IPR016201">
    <property type="entry name" value="PSI"/>
</dbReference>
<feature type="domain" description="Sema" evidence="12">
    <location>
        <begin position="23"/>
        <end position="548"/>
    </location>
</feature>
<dbReference type="SUPFAM" id="SSF81296">
    <property type="entry name" value="E set domains"/>
    <property type="match status" value="2"/>
</dbReference>
<comment type="similarity">
    <text evidence="2">Belongs to the plexin family.</text>
</comment>
<dbReference type="SUPFAM" id="SSF103575">
    <property type="entry name" value="Plexin repeat"/>
    <property type="match status" value="1"/>
</dbReference>
<feature type="signal peptide" evidence="11">
    <location>
        <begin position="1"/>
        <end position="21"/>
    </location>
</feature>
<dbReference type="GO" id="GO:0017154">
    <property type="term" value="F:semaphorin receptor activity"/>
    <property type="evidence" value="ECO:0007669"/>
    <property type="project" value="InterPro"/>
</dbReference>
<dbReference type="Ensembl" id="ENSACIT00000011002.1">
    <property type="protein sequence ID" value="ENSACIP00000010695.1"/>
    <property type="gene ID" value="ENSACIG00000008306.1"/>
</dbReference>
<dbReference type="STRING" id="61819.ENSACIP00000010695"/>
<protein>
    <recommendedName>
        <fullName evidence="12">Sema domain-containing protein</fullName>
    </recommendedName>
</protein>
<dbReference type="InterPro" id="IPR001627">
    <property type="entry name" value="Semap_dom"/>
</dbReference>
<proteinExistence type="inferred from homology"/>
<keyword evidence="3" id="KW-0812">Transmembrane</keyword>
<dbReference type="InterPro" id="IPR002165">
    <property type="entry name" value="Plexin_repeat"/>
</dbReference>
<dbReference type="Gene3D" id="2.60.40.10">
    <property type="entry name" value="Immunoglobulins"/>
    <property type="match status" value="2"/>
</dbReference>
<dbReference type="SMART" id="SM00423">
    <property type="entry name" value="PSI"/>
    <property type="match status" value="1"/>
</dbReference>
<comment type="subcellular location">
    <subcellularLocation>
        <location evidence="1">Membrane</location>
        <topology evidence="1">Single-pass membrane protein</topology>
    </subcellularLocation>
</comment>
<evidence type="ECO:0000256" key="6">
    <source>
        <dbReference type="ARBA" id="ARBA00022989"/>
    </source>
</evidence>
<evidence type="ECO:0000259" key="12">
    <source>
        <dbReference type="PROSITE" id="PS51004"/>
    </source>
</evidence>
<dbReference type="InterPro" id="IPR031148">
    <property type="entry name" value="Plexin"/>
</dbReference>
<keyword evidence="6" id="KW-1133">Transmembrane helix</keyword>
<dbReference type="Gene3D" id="2.130.10.10">
    <property type="entry name" value="YVTN repeat-like/Quinoprotein amine dehydrogenase"/>
    <property type="match status" value="1"/>
</dbReference>
<dbReference type="AlphaFoldDB" id="A0A3Q0RPY5"/>
<evidence type="ECO:0000256" key="5">
    <source>
        <dbReference type="ARBA" id="ARBA00022737"/>
    </source>
</evidence>